<evidence type="ECO:0000256" key="2">
    <source>
        <dbReference type="ARBA" id="ARBA00007118"/>
    </source>
</evidence>
<evidence type="ECO:0000256" key="3">
    <source>
        <dbReference type="ARBA" id="ARBA00022630"/>
    </source>
</evidence>
<sequence length="176" mass="19083">MDSSEFLAFLEARQSVREYDTDTGVTDEEVAAILKAASSAPSAGNLEAWDVVLVRAEDQREALAGAAYDQEHIAAAPVILAVCSNYVRSMSRYGERGILYALEDATIACTYMMLAAHALRLHSCWTGAFDEDAVREVLGIPAHIRPVALLAVGRGVVPAARTGRMPVGEHIHRETW</sequence>
<reference evidence="7 8" key="1">
    <citation type="submission" date="2020-06" db="EMBL/GenBank/DDBJ databases">
        <title>Methanofollis fontis sp. nov., a methanogen isolated from marine sediments near a cold seep at Four-Way Closure Ridge offshore southwestern Taiwan.</title>
        <authorList>
            <person name="Chen S.-C."/>
            <person name="Teng N.-H."/>
            <person name="Lin Y.-S."/>
            <person name="Lai M.-C."/>
            <person name="Chen H.-H."/>
            <person name="Wang C.-C."/>
        </authorList>
    </citation>
    <scope>NUCLEOTIDE SEQUENCE [LARGE SCALE GENOMIC DNA]</scope>
    <source>
        <strain evidence="7 8">DSM 2702</strain>
    </source>
</reference>
<dbReference type="RefSeq" id="WP_176787941.1">
    <property type="nucleotide sequence ID" value="NZ_JABXWR010000001.1"/>
</dbReference>
<keyword evidence="4" id="KW-0288">FMN</keyword>
<evidence type="ECO:0000256" key="5">
    <source>
        <dbReference type="ARBA" id="ARBA00023002"/>
    </source>
</evidence>
<dbReference type="Gene3D" id="3.40.109.10">
    <property type="entry name" value="NADH Oxidase"/>
    <property type="match status" value="1"/>
</dbReference>
<dbReference type="InterPro" id="IPR000415">
    <property type="entry name" value="Nitroreductase-like"/>
</dbReference>
<keyword evidence="8" id="KW-1185">Reference proteome</keyword>
<dbReference type="InterPro" id="IPR029479">
    <property type="entry name" value="Nitroreductase"/>
</dbReference>
<protein>
    <submittedName>
        <fullName evidence="7">Nitroreductase family protein</fullName>
    </submittedName>
</protein>
<evidence type="ECO:0000313" key="8">
    <source>
        <dbReference type="Proteomes" id="UP000570823"/>
    </source>
</evidence>
<dbReference type="SUPFAM" id="SSF55469">
    <property type="entry name" value="FMN-dependent nitroreductase-like"/>
    <property type="match status" value="1"/>
</dbReference>
<dbReference type="PANTHER" id="PTHR43673">
    <property type="entry name" value="NAD(P)H NITROREDUCTASE YDGI-RELATED"/>
    <property type="match status" value="1"/>
</dbReference>
<gene>
    <name evidence="7" type="ORF">HWN36_02630</name>
</gene>
<evidence type="ECO:0000313" key="7">
    <source>
        <dbReference type="EMBL" id="NVO66227.1"/>
    </source>
</evidence>
<dbReference type="Proteomes" id="UP000570823">
    <property type="component" value="Unassembled WGS sequence"/>
</dbReference>
<evidence type="ECO:0000256" key="4">
    <source>
        <dbReference type="ARBA" id="ARBA00022643"/>
    </source>
</evidence>
<dbReference type="Pfam" id="PF00881">
    <property type="entry name" value="Nitroreductase"/>
    <property type="match status" value="1"/>
</dbReference>
<dbReference type="EMBL" id="JABXWR010000001">
    <property type="protein sequence ID" value="NVO66227.1"/>
    <property type="molecule type" value="Genomic_DNA"/>
</dbReference>
<dbReference type="OrthoDB" id="287850at2157"/>
<evidence type="ECO:0000259" key="6">
    <source>
        <dbReference type="Pfam" id="PF00881"/>
    </source>
</evidence>
<comment type="similarity">
    <text evidence="2">Belongs to the nitroreductase family.</text>
</comment>
<proteinExistence type="inferred from homology"/>
<keyword evidence="3" id="KW-0285">Flavoprotein</keyword>
<keyword evidence="5" id="KW-0560">Oxidoreductase</keyword>
<comment type="cofactor">
    <cofactor evidence="1">
        <name>FMN</name>
        <dbReference type="ChEBI" id="CHEBI:58210"/>
    </cofactor>
</comment>
<feature type="domain" description="Nitroreductase" evidence="6">
    <location>
        <begin position="68"/>
        <end position="154"/>
    </location>
</feature>
<name>A0A7K4HMD7_9EURY</name>
<dbReference type="GO" id="GO:0016491">
    <property type="term" value="F:oxidoreductase activity"/>
    <property type="evidence" value="ECO:0007669"/>
    <property type="project" value="UniProtKB-KW"/>
</dbReference>
<organism evidence="7 8">
    <name type="scientific">Methanofollis tationis</name>
    <dbReference type="NCBI Taxonomy" id="81417"/>
    <lineage>
        <taxon>Archaea</taxon>
        <taxon>Methanobacteriati</taxon>
        <taxon>Methanobacteriota</taxon>
        <taxon>Stenosarchaea group</taxon>
        <taxon>Methanomicrobia</taxon>
        <taxon>Methanomicrobiales</taxon>
        <taxon>Methanomicrobiaceae</taxon>
        <taxon>Methanofollis</taxon>
    </lineage>
</organism>
<dbReference type="AlphaFoldDB" id="A0A7K4HMD7"/>
<accession>A0A7K4HMD7</accession>
<dbReference type="PANTHER" id="PTHR43673:SF2">
    <property type="entry name" value="NITROREDUCTASE"/>
    <property type="match status" value="1"/>
</dbReference>
<comment type="caution">
    <text evidence="7">The sequence shown here is derived from an EMBL/GenBank/DDBJ whole genome shotgun (WGS) entry which is preliminary data.</text>
</comment>
<evidence type="ECO:0000256" key="1">
    <source>
        <dbReference type="ARBA" id="ARBA00001917"/>
    </source>
</evidence>